<dbReference type="GO" id="GO:0006355">
    <property type="term" value="P:regulation of DNA-templated transcription"/>
    <property type="evidence" value="ECO:0007669"/>
    <property type="project" value="InterPro"/>
</dbReference>
<evidence type="ECO:0000256" key="3">
    <source>
        <dbReference type="ARBA" id="ARBA00023163"/>
    </source>
</evidence>
<feature type="domain" description="HTH crp-type" evidence="4">
    <location>
        <begin position="145"/>
        <end position="219"/>
    </location>
</feature>
<evidence type="ECO:0000259" key="4">
    <source>
        <dbReference type="PROSITE" id="PS51063"/>
    </source>
</evidence>
<dbReference type="EMBL" id="SACN01000001">
    <property type="protein sequence ID" value="RVT92807.1"/>
    <property type="molecule type" value="Genomic_DNA"/>
</dbReference>
<dbReference type="InterPro" id="IPR012318">
    <property type="entry name" value="HTH_CRP"/>
</dbReference>
<dbReference type="AlphaFoldDB" id="A0A437M548"/>
<proteinExistence type="predicted"/>
<keyword evidence="6" id="KW-1185">Reference proteome</keyword>
<accession>A0A437M548</accession>
<evidence type="ECO:0000256" key="2">
    <source>
        <dbReference type="ARBA" id="ARBA00023125"/>
    </source>
</evidence>
<dbReference type="InterPro" id="IPR018490">
    <property type="entry name" value="cNMP-bd_dom_sf"/>
</dbReference>
<reference evidence="5 6" key="1">
    <citation type="submission" date="2019-01" db="EMBL/GenBank/DDBJ databases">
        <authorList>
            <person name="Chen W.-M."/>
        </authorList>
    </citation>
    <scope>NUCLEOTIDE SEQUENCE [LARGE SCALE GENOMIC DNA]</scope>
    <source>
        <strain evidence="5 6">CCP-7</strain>
    </source>
</reference>
<dbReference type="Proteomes" id="UP000282971">
    <property type="component" value="Unassembled WGS sequence"/>
</dbReference>
<dbReference type="RefSeq" id="WP_127740786.1">
    <property type="nucleotide sequence ID" value="NZ_SACN01000001.1"/>
</dbReference>
<keyword evidence="3" id="KW-0804">Transcription</keyword>
<keyword evidence="2" id="KW-0238">DNA-binding</keyword>
<name>A0A437M548_9SPHN</name>
<dbReference type="InterPro" id="IPR036390">
    <property type="entry name" value="WH_DNA-bd_sf"/>
</dbReference>
<keyword evidence="1" id="KW-0805">Transcription regulation</keyword>
<dbReference type="CDD" id="cd00038">
    <property type="entry name" value="CAP_ED"/>
    <property type="match status" value="1"/>
</dbReference>
<dbReference type="OrthoDB" id="6155297at2"/>
<organism evidence="5 6">
    <name type="scientific">Sphingomonas crocodyli</name>
    <dbReference type="NCBI Taxonomy" id="1979270"/>
    <lineage>
        <taxon>Bacteria</taxon>
        <taxon>Pseudomonadati</taxon>
        <taxon>Pseudomonadota</taxon>
        <taxon>Alphaproteobacteria</taxon>
        <taxon>Sphingomonadales</taxon>
        <taxon>Sphingomonadaceae</taxon>
        <taxon>Sphingomonas</taxon>
    </lineage>
</organism>
<dbReference type="Gene3D" id="2.60.120.10">
    <property type="entry name" value="Jelly Rolls"/>
    <property type="match status" value="1"/>
</dbReference>
<dbReference type="Pfam" id="PF13545">
    <property type="entry name" value="HTH_Crp_2"/>
    <property type="match status" value="1"/>
</dbReference>
<dbReference type="SMART" id="SM00419">
    <property type="entry name" value="HTH_CRP"/>
    <property type="match status" value="1"/>
</dbReference>
<dbReference type="Gene3D" id="1.10.10.10">
    <property type="entry name" value="Winged helix-like DNA-binding domain superfamily/Winged helix DNA-binding domain"/>
    <property type="match status" value="1"/>
</dbReference>
<dbReference type="InterPro" id="IPR014710">
    <property type="entry name" value="RmlC-like_jellyroll"/>
</dbReference>
<dbReference type="Pfam" id="PF00027">
    <property type="entry name" value="cNMP_binding"/>
    <property type="match status" value="1"/>
</dbReference>
<evidence type="ECO:0000313" key="5">
    <source>
        <dbReference type="EMBL" id="RVT92807.1"/>
    </source>
</evidence>
<comment type="caution">
    <text evidence="5">The sequence shown here is derived from an EMBL/GenBank/DDBJ whole genome shotgun (WGS) entry which is preliminary data.</text>
</comment>
<protein>
    <submittedName>
        <fullName evidence="5">Crp/Fnr family transcriptional regulator</fullName>
    </submittedName>
</protein>
<dbReference type="InterPro" id="IPR000595">
    <property type="entry name" value="cNMP-bd_dom"/>
</dbReference>
<dbReference type="SUPFAM" id="SSF46785">
    <property type="entry name" value="Winged helix' DNA-binding domain"/>
    <property type="match status" value="1"/>
</dbReference>
<dbReference type="SUPFAM" id="SSF51206">
    <property type="entry name" value="cAMP-binding domain-like"/>
    <property type="match status" value="1"/>
</dbReference>
<evidence type="ECO:0000313" key="6">
    <source>
        <dbReference type="Proteomes" id="UP000282971"/>
    </source>
</evidence>
<gene>
    <name evidence="5" type="ORF">EOD43_02510</name>
</gene>
<dbReference type="GO" id="GO:0003677">
    <property type="term" value="F:DNA binding"/>
    <property type="evidence" value="ECO:0007669"/>
    <property type="project" value="UniProtKB-KW"/>
</dbReference>
<dbReference type="PROSITE" id="PS51063">
    <property type="entry name" value="HTH_CRP_2"/>
    <property type="match status" value="1"/>
</dbReference>
<dbReference type="InterPro" id="IPR036388">
    <property type="entry name" value="WH-like_DNA-bd_sf"/>
</dbReference>
<evidence type="ECO:0000256" key="1">
    <source>
        <dbReference type="ARBA" id="ARBA00023015"/>
    </source>
</evidence>
<sequence>MIERLLLKLRRRHEVSAEEEAVLRRIAQPIKQVPARTVQIREGQRIDFSTLLIEGLMGRYKDMRDGRRQISALHISGDFLDLHSFMLKRLDHDVMALTDCTVSIVPHEEIEWITEEHPRLGRLFWFETNLDAAIHRAWEVSLGRRSALARTAHLFCELYVRMKIVGLTDDRGYEFPLTQIDLAECLGLTSVHVNRVLKELRESGLATFRSGRVDIDNFEKLQRAAEFDADYLFVDPGPA</sequence>